<protein>
    <submittedName>
        <fullName evidence="1">Uncharacterized protein</fullName>
    </submittedName>
</protein>
<dbReference type="EMBL" id="CALNXK010000082">
    <property type="protein sequence ID" value="CAH3148000.1"/>
    <property type="molecule type" value="Genomic_DNA"/>
</dbReference>
<name>A0ABN8PRN7_9CNID</name>
<comment type="caution">
    <text evidence="1">The sequence shown here is derived from an EMBL/GenBank/DDBJ whole genome shotgun (WGS) entry which is preliminary data.</text>
</comment>
<keyword evidence="2" id="KW-1185">Reference proteome</keyword>
<proteinExistence type="predicted"/>
<dbReference type="Proteomes" id="UP001159405">
    <property type="component" value="Unassembled WGS sequence"/>
</dbReference>
<gene>
    <name evidence="1" type="ORF">PLOB_00046397</name>
</gene>
<organism evidence="1 2">
    <name type="scientific">Porites lobata</name>
    <dbReference type="NCBI Taxonomy" id="104759"/>
    <lineage>
        <taxon>Eukaryota</taxon>
        <taxon>Metazoa</taxon>
        <taxon>Cnidaria</taxon>
        <taxon>Anthozoa</taxon>
        <taxon>Hexacorallia</taxon>
        <taxon>Scleractinia</taxon>
        <taxon>Fungiina</taxon>
        <taxon>Poritidae</taxon>
        <taxon>Porites</taxon>
    </lineage>
</organism>
<evidence type="ECO:0000313" key="2">
    <source>
        <dbReference type="Proteomes" id="UP001159405"/>
    </source>
</evidence>
<sequence length="103" mass="11753">MLIYDRTSHFSKVGVNDARKYLFAKKGRGLEGLPPTRDALDQHLKCAVYQGNYMWGQATALKPVLPEPPNWGWTLGRKEQLQPQWVTLLAAAVMCKELVQLWL</sequence>
<reference evidence="1 2" key="1">
    <citation type="submission" date="2022-05" db="EMBL/GenBank/DDBJ databases">
        <authorList>
            <consortium name="Genoscope - CEA"/>
            <person name="William W."/>
        </authorList>
    </citation>
    <scope>NUCLEOTIDE SEQUENCE [LARGE SCALE GENOMIC DNA]</scope>
</reference>
<accession>A0ABN8PRN7</accession>
<evidence type="ECO:0000313" key="1">
    <source>
        <dbReference type="EMBL" id="CAH3148000.1"/>
    </source>
</evidence>